<dbReference type="RefSeq" id="WP_050601553.1">
    <property type="nucleotide sequence ID" value="NZ_JYNE01000028.1"/>
</dbReference>
<dbReference type="EMBL" id="JYNE01000028">
    <property type="protein sequence ID" value="KNH00790.1"/>
    <property type="molecule type" value="Genomic_DNA"/>
</dbReference>
<dbReference type="Proteomes" id="UP000037446">
    <property type="component" value="Unassembled WGS sequence"/>
</dbReference>
<dbReference type="PATRIC" id="fig|1306953.7.peg.1455"/>
<dbReference type="STRING" id="1306953.J121_1413"/>
<evidence type="ECO:0000313" key="4">
    <source>
        <dbReference type="Proteomes" id="UP000037446"/>
    </source>
</evidence>
<keyword evidence="3" id="KW-0808">Transferase</keyword>
<dbReference type="AlphaFoldDB" id="A0A0L1K9Q9"/>
<gene>
    <name evidence="3" type="ORF">J121_1413</name>
</gene>
<keyword evidence="3" id="KW-0418">Kinase</keyword>
<dbReference type="Gene3D" id="3.40.50.10330">
    <property type="entry name" value="Probable inorganic polyphosphate/atp-NAD kinase, domain 1"/>
    <property type="match status" value="1"/>
</dbReference>
<evidence type="ECO:0000256" key="1">
    <source>
        <dbReference type="SAM" id="MobiDB-lite"/>
    </source>
</evidence>
<proteinExistence type="predicted"/>
<name>A0A0L1K9Q9_9SPHN</name>
<dbReference type="SUPFAM" id="SSF111331">
    <property type="entry name" value="NAD kinase/diacylglycerol kinase-like"/>
    <property type="match status" value="1"/>
</dbReference>
<sequence length="345" mass="37544">MDRQIYNFDSLPMRSTPPAAPQRRSVYRAPQTREPRIGIIYNPRSHRNQGQDLACAGADTVMVAQPRTREEIAHALAGFARDGIDFLIINGGDGTVRDVLTMGQAVFADRWPAIAVLPKGKTNALNVDLGAPADWSLEGAIEAYGSGRRLVRRPLAVSREGHDDPTMLGFIFGAGAFTLGIEAGQDAHSLGFFNSLAVGATSAWGILQALFGTDRNKWRRGTPMQLDFLPSGKPVPRSASGDPARRHVLLVSTLKRMPMGIQLYGPERPGFKLAVLDRPRRSVLAILPAVLMGWRPKWLSRAGLHQLDAEGLAVDVAEPVILDGEAFPPGRYRVEQGPELTFVST</sequence>
<feature type="region of interest" description="Disordered" evidence="1">
    <location>
        <begin position="1"/>
        <end position="29"/>
    </location>
</feature>
<dbReference type="GO" id="GO:0016301">
    <property type="term" value="F:kinase activity"/>
    <property type="evidence" value="ECO:0007669"/>
    <property type="project" value="UniProtKB-KW"/>
</dbReference>
<dbReference type="InterPro" id="IPR016064">
    <property type="entry name" value="NAD/diacylglycerol_kinase_sf"/>
</dbReference>
<accession>A0A0L1K9Q9</accession>
<feature type="domain" description="DAGKc" evidence="2">
    <location>
        <begin position="32"/>
        <end position="164"/>
    </location>
</feature>
<comment type="caution">
    <text evidence="3">The sequence shown here is derived from an EMBL/GenBank/DDBJ whole genome shotgun (WGS) entry which is preliminary data.</text>
</comment>
<dbReference type="InterPro" id="IPR001206">
    <property type="entry name" value="Diacylglycerol_kinase_cat_dom"/>
</dbReference>
<protein>
    <submittedName>
        <fullName evidence="3">DAG-kinase catalytic domain</fullName>
    </submittedName>
</protein>
<dbReference type="Pfam" id="PF00781">
    <property type="entry name" value="DAGK_cat"/>
    <property type="match status" value="1"/>
</dbReference>
<evidence type="ECO:0000259" key="2">
    <source>
        <dbReference type="PROSITE" id="PS50146"/>
    </source>
</evidence>
<dbReference type="PROSITE" id="PS50146">
    <property type="entry name" value="DAGK"/>
    <property type="match status" value="1"/>
</dbReference>
<reference evidence="3" key="1">
    <citation type="submission" date="2015-02" db="EMBL/GenBank/DDBJ databases">
        <authorList>
            <person name="Chooi Y.-H."/>
        </authorList>
    </citation>
    <scope>NUCLEOTIDE SEQUENCE [LARGE SCALE GENOMIC DNA]</scope>
    <source>
        <strain evidence="3">LAMA 915</strain>
    </source>
</reference>
<evidence type="ECO:0000313" key="3">
    <source>
        <dbReference type="EMBL" id="KNH00790.1"/>
    </source>
</evidence>
<dbReference type="SMART" id="SM00046">
    <property type="entry name" value="DAGKc"/>
    <property type="match status" value="1"/>
</dbReference>
<organism evidence="3 4">
    <name type="scientific">Qipengyuania citrea LAMA 915</name>
    <dbReference type="NCBI Taxonomy" id="1306953"/>
    <lineage>
        <taxon>Bacteria</taxon>
        <taxon>Pseudomonadati</taxon>
        <taxon>Pseudomonadota</taxon>
        <taxon>Alphaproteobacteria</taxon>
        <taxon>Sphingomonadales</taxon>
        <taxon>Erythrobacteraceae</taxon>
        <taxon>Qipengyuania</taxon>
    </lineage>
</organism>
<dbReference type="InterPro" id="IPR017438">
    <property type="entry name" value="ATP-NAD_kinase_N"/>
</dbReference>